<feature type="domain" description="Fe2OG dioxygenase" evidence="2">
    <location>
        <begin position="170"/>
        <end position="266"/>
    </location>
</feature>
<dbReference type="InterPro" id="IPR027450">
    <property type="entry name" value="AlkB-like"/>
</dbReference>
<dbReference type="HOGENOM" id="CLU_048788_4_1_11"/>
<gene>
    <name evidence="3" type="ordered locus">FsymDg_1605</name>
</gene>
<protein>
    <recommendedName>
        <fullName evidence="2">Fe2OG dioxygenase domain-containing protein</fullName>
    </recommendedName>
</protein>
<dbReference type="GO" id="GO:0051213">
    <property type="term" value="F:dioxygenase activity"/>
    <property type="evidence" value="ECO:0007669"/>
    <property type="project" value="InterPro"/>
</dbReference>
<evidence type="ECO:0000313" key="4">
    <source>
        <dbReference type="Proteomes" id="UP000001549"/>
    </source>
</evidence>
<dbReference type="PANTHER" id="PTHR31212">
    <property type="entry name" value="ALPHA-KETOGLUTARATE-DEPENDENT DIOXYGENASE ALKB HOMOLOG 3"/>
    <property type="match status" value="1"/>
</dbReference>
<dbReference type="PROSITE" id="PS51471">
    <property type="entry name" value="FE2OG_OXY"/>
    <property type="match status" value="1"/>
</dbReference>
<dbReference type="PANTHER" id="PTHR31212:SF4">
    <property type="entry name" value="ALPHA-KETOGLUTARATE-DEPENDENT DIOXYGENASE ALKB HOMOLOG 3"/>
    <property type="match status" value="1"/>
</dbReference>
<dbReference type="STRING" id="656024.FsymDg_1605"/>
<dbReference type="GO" id="GO:0006307">
    <property type="term" value="P:DNA alkylation repair"/>
    <property type="evidence" value="ECO:0007669"/>
    <property type="project" value="InterPro"/>
</dbReference>
<evidence type="ECO:0000313" key="3">
    <source>
        <dbReference type="EMBL" id="AEH09061.1"/>
    </source>
</evidence>
<reference evidence="3 4" key="1">
    <citation type="submission" date="2011-05" db="EMBL/GenBank/DDBJ databases">
        <title>Complete sequence of chromosome of Frankia symbiont of Datisca glomerata.</title>
        <authorList>
            <consortium name="US DOE Joint Genome Institute"/>
            <person name="Lucas S."/>
            <person name="Han J."/>
            <person name="Lapidus A."/>
            <person name="Cheng J.-F."/>
            <person name="Goodwin L."/>
            <person name="Pitluck S."/>
            <person name="Peters L."/>
            <person name="Mikhailova N."/>
            <person name="Chertkov O."/>
            <person name="Teshima H."/>
            <person name="Han C."/>
            <person name="Tapia R."/>
            <person name="Land M."/>
            <person name="Hauser L."/>
            <person name="Kyrpides N."/>
            <person name="Ivanova N."/>
            <person name="Pagani I."/>
            <person name="Berry A."/>
            <person name="Pawlowski K."/>
            <person name="Persson T."/>
            <person name="Vanden Heuvel B."/>
            <person name="Benson D."/>
            <person name="Woyke T."/>
        </authorList>
    </citation>
    <scope>NUCLEOTIDE SEQUENCE [LARGE SCALE GENOMIC DNA]</scope>
    <source>
        <strain evidence="4">4085684</strain>
    </source>
</reference>
<evidence type="ECO:0000256" key="1">
    <source>
        <dbReference type="SAM" id="MobiDB-lite"/>
    </source>
</evidence>
<dbReference type="KEGG" id="fsy:FsymDg_1605"/>
<accession>F8B3W2</accession>
<proteinExistence type="predicted"/>
<dbReference type="eggNOG" id="COG3145">
    <property type="taxonomic scope" value="Bacteria"/>
</dbReference>
<name>F8B3W2_9ACTN</name>
<sequence length="266" mass="29007">MASARSRSLSRSAGSHGPDTPGAAPPSIGHHGAAPVIRVARRSATRARRTTAGLLDTLDIERMFGYCVSMPLQCSLLTSGDPAVSINPTFSRIRLDGTPWVDVAPGWLRGADDLCGTLASEVPWRQGRRWMYERMVDDPRLSRWYKATEPLPHPILATICSSLCAHYQVPFGSVGLNFYRDGDDSVAFHRDRELRRLGNTLIAIVTLGARRPFRLRPRGGGAGRTLLPASGDLLVMGGRCQADWEHAVPKVASCGPRISASWRWAA</sequence>
<feature type="compositionally biased region" description="Low complexity" evidence="1">
    <location>
        <begin position="1"/>
        <end position="15"/>
    </location>
</feature>
<keyword evidence="4" id="KW-1185">Reference proteome</keyword>
<dbReference type="SUPFAM" id="SSF51197">
    <property type="entry name" value="Clavaminate synthase-like"/>
    <property type="match status" value="1"/>
</dbReference>
<dbReference type="Pfam" id="PF13532">
    <property type="entry name" value="2OG-FeII_Oxy_2"/>
    <property type="match status" value="1"/>
</dbReference>
<dbReference type="InterPro" id="IPR037151">
    <property type="entry name" value="AlkB-like_sf"/>
</dbReference>
<dbReference type="AlphaFoldDB" id="F8B3W2"/>
<evidence type="ECO:0000259" key="2">
    <source>
        <dbReference type="PROSITE" id="PS51471"/>
    </source>
</evidence>
<organism evidence="3 4">
    <name type="scientific">Candidatus Protofrankia datiscae</name>
    <dbReference type="NCBI Taxonomy" id="2716812"/>
    <lineage>
        <taxon>Bacteria</taxon>
        <taxon>Bacillati</taxon>
        <taxon>Actinomycetota</taxon>
        <taxon>Actinomycetes</taxon>
        <taxon>Frankiales</taxon>
        <taxon>Frankiaceae</taxon>
        <taxon>Protofrankia</taxon>
    </lineage>
</organism>
<feature type="region of interest" description="Disordered" evidence="1">
    <location>
        <begin position="1"/>
        <end position="31"/>
    </location>
</feature>
<dbReference type="EMBL" id="CP002801">
    <property type="protein sequence ID" value="AEH09061.1"/>
    <property type="molecule type" value="Genomic_DNA"/>
</dbReference>
<dbReference type="InterPro" id="IPR032854">
    <property type="entry name" value="ALKBH3"/>
</dbReference>
<dbReference type="InterPro" id="IPR005123">
    <property type="entry name" value="Oxoglu/Fe-dep_dioxygenase_dom"/>
</dbReference>
<dbReference type="Proteomes" id="UP000001549">
    <property type="component" value="Chromosome"/>
</dbReference>
<dbReference type="Gene3D" id="2.60.120.590">
    <property type="entry name" value="Alpha-ketoglutarate-dependent dioxygenase AlkB-like"/>
    <property type="match status" value="1"/>
</dbReference>